<dbReference type="PROSITE" id="PS50931">
    <property type="entry name" value="HTH_LYSR"/>
    <property type="match status" value="1"/>
</dbReference>
<gene>
    <name evidence="6" type="ORF">EZJ58_5324</name>
</gene>
<dbReference type="Proteomes" id="UP000294555">
    <property type="component" value="Unassembled WGS sequence"/>
</dbReference>
<evidence type="ECO:0000256" key="2">
    <source>
        <dbReference type="ARBA" id="ARBA00023015"/>
    </source>
</evidence>
<evidence type="ECO:0000256" key="4">
    <source>
        <dbReference type="ARBA" id="ARBA00023163"/>
    </source>
</evidence>
<dbReference type="Gene3D" id="3.40.190.290">
    <property type="match status" value="1"/>
</dbReference>
<keyword evidence="3 6" id="KW-0238">DNA-binding</keyword>
<evidence type="ECO:0000313" key="7">
    <source>
        <dbReference type="Proteomes" id="UP000294555"/>
    </source>
</evidence>
<dbReference type="InterPro" id="IPR036390">
    <property type="entry name" value="WH_DNA-bd_sf"/>
</dbReference>
<dbReference type="AlphaFoldDB" id="A0A4R1NM06"/>
<dbReference type="PANTHER" id="PTHR30537:SF5">
    <property type="entry name" value="HTH-TYPE TRANSCRIPTIONAL ACTIVATOR TTDR-RELATED"/>
    <property type="match status" value="1"/>
</dbReference>
<evidence type="ECO:0000256" key="3">
    <source>
        <dbReference type="ARBA" id="ARBA00023125"/>
    </source>
</evidence>
<accession>A0A4R1NM06</accession>
<evidence type="ECO:0000313" key="6">
    <source>
        <dbReference type="EMBL" id="TCL07021.1"/>
    </source>
</evidence>
<dbReference type="InterPro" id="IPR005119">
    <property type="entry name" value="LysR_subst-bd"/>
</dbReference>
<protein>
    <submittedName>
        <fullName evidence="6">DNA-binding transcriptional LysR family regulator</fullName>
    </submittedName>
</protein>
<comment type="caution">
    <text evidence="6">The sequence shown here is derived from an EMBL/GenBank/DDBJ whole genome shotgun (WGS) entry which is preliminary data.</text>
</comment>
<keyword evidence="2" id="KW-0805">Transcription regulation</keyword>
<comment type="similarity">
    <text evidence="1">Belongs to the LysR transcriptional regulatory family.</text>
</comment>
<name>A0A4R1NM06_9GAMM</name>
<dbReference type="GO" id="GO:0043565">
    <property type="term" value="F:sequence-specific DNA binding"/>
    <property type="evidence" value="ECO:0007669"/>
    <property type="project" value="TreeGrafter"/>
</dbReference>
<reference evidence="6 7" key="1">
    <citation type="submission" date="2019-02" db="EMBL/GenBank/DDBJ databases">
        <title>Investigation of anaerobic lignin degradation for improved lignocellulosic biofuels.</title>
        <authorList>
            <person name="Deangelis K."/>
        </authorList>
    </citation>
    <scope>NUCLEOTIDE SEQUENCE [LARGE SCALE GENOMIC DNA]</scope>
    <source>
        <strain evidence="6 7">159R</strain>
    </source>
</reference>
<dbReference type="FunFam" id="1.10.10.10:FF:000001">
    <property type="entry name" value="LysR family transcriptional regulator"/>
    <property type="match status" value="1"/>
</dbReference>
<sequence>MDKLEAMAIFVEVVDRGTLSAAARYLHIPLPTLSRKLGELENHLGTRLLVRTTRRLELTDAGADYLQAAKRILEQVNEADRGAVGEYVTPKGELLITAPLTFGRLHVLPIINAFLAQYPDVNVRLALSDARLELISEHIDVAVRIGPPGNGNLSSTRIGELRWMVVASPDFLKKHGAPKTPADLAARPCVGVDHVNLSTHWRFRSPASGAVVNTPIRARLSPTSAEAAVDAAIAGVGLTQVLHYQAADGLAAGKLCVVLAEYEAEPMPLWLVYTGQSRLPLKVRSFLDFATPRLKETIRFTGR</sequence>
<dbReference type="GO" id="GO:0003700">
    <property type="term" value="F:DNA-binding transcription factor activity"/>
    <property type="evidence" value="ECO:0007669"/>
    <property type="project" value="InterPro"/>
</dbReference>
<dbReference type="SUPFAM" id="SSF46785">
    <property type="entry name" value="Winged helix' DNA-binding domain"/>
    <property type="match status" value="1"/>
</dbReference>
<dbReference type="Gene3D" id="1.10.10.10">
    <property type="entry name" value="Winged helix-like DNA-binding domain superfamily/Winged helix DNA-binding domain"/>
    <property type="match status" value="1"/>
</dbReference>
<dbReference type="RefSeq" id="WP_132926886.1">
    <property type="nucleotide sequence ID" value="NZ_CP075169.1"/>
</dbReference>
<feature type="domain" description="HTH lysR-type" evidence="5">
    <location>
        <begin position="1"/>
        <end position="59"/>
    </location>
</feature>
<keyword evidence="4" id="KW-0804">Transcription</keyword>
<dbReference type="Pfam" id="PF03466">
    <property type="entry name" value="LysR_substrate"/>
    <property type="match status" value="1"/>
</dbReference>
<dbReference type="GO" id="GO:0006351">
    <property type="term" value="P:DNA-templated transcription"/>
    <property type="evidence" value="ECO:0007669"/>
    <property type="project" value="TreeGrafter"/>
</dbReference>
<organism evidence="6 7">
    <name type="scientific">Sodalis ligni</name>
    <dbReference type="NCBI Taxonomy" id="2697027"/>
    <lineage>
        <taxon>Bacteria</taxon>
        <taxon>Pseudomonadati</taxon>
        <taxon>Pseudomonadota</taxon>
        <taxon>Gammaproteobacteria</taxon>
        <taxon>Enterobacterales</taxon>
        <taxon>Bruguierivoracaceae</taxon>
        <taxon>Sodalis</taxon>
    </lineage>
</organism>
<dbReference type="SUPFAM" id="SSF53850">
    <property type="entry name" value="Periplasmic binding protein-like II"/>
    <property type="match status" value="1"/>
</dbReference>
<dbReference type="Pfam" id="PF00126">
    <property type="entry name" value="HTH_1"/>
    <property type="match status" value="1"/>
</dbReference>
<proteinExistence type="inferred from homology"/>
<keyword evidence="7" id="KW-1185">Reference proteome</keyword>
<dbReference type="InterPro" id="IPR036388">
    <property type="entry name" value="WH-like_DNA-bd_sf"/>
</dbReference>
<dbReference type="EMBL" id="SJOI01000001">
    <property type="protein sequence ID" value="TCL07021.1"/>
    <property type="molecule type" value="Genomic_DNA"/>
</dbReference>
<dbReference type="PANTHER" id="PTHR30537">
    <property type="entry name" value="HTH-TYPE TRANSCRIPTIONAL REGULATOR"/>
    <property type="match status" value="1"/>
</dbReference>
<evidence type="ECO:0000256" key="1">
    <source>
        <dbReference type="ARBA" id="ARBA00009437"/>
    </source>
</evidence>
<dbReference type="OrthoDB" id="6428912at2"/>
<dbReference type="InterPro" id="IPR058163">
    <property type="entry name" value="LysR-type_TF_proteobact-type"/>
</dbReference>
<evidence type="ECO:0000259" key="5">
    <source>
        <dbReference type="PROSITE" id="PS50931"/>
    </source>
</evidence>
<dbReference type="InterPro" id="IPR000847">
    <property type="entry name" value="LysR_HTH_N"/>
</dbReference>